<evidence type="ECO:0000256" key="6">
    <source>
        <dbReference type="ARBA" id="ARBA00023102"/>
    </source>
</evidence>
<dbReference type="NCBIfam" id="TIGR01856">
    <property type="entry name" value="hisJ_fam"/>
    <property type="match status" value="1"/>
</dbReference>
<dbReference type="AlphaFoldDB" id="A0A1G6H8D0"/>
<comment type="pathway">
    <text evidence="1 8">Amino-acid biosynthesis; L-histidine biosynthesis; L-histidine from 5-phospho-alpha-D-ribose 1-diphosphate: step 8/9.</text>
</comment>
<proteinExistence type="inferred from homology"/>
<evidence type="ECO:0000256" key="5">
    <source>
        <dbReference type="ARBA" id="ARBA00022801"/>
    </source>
</evidence>
<dbReference type="InterPro" id="IPR004013">
    <property type="entry name" value="PHP_dom"/>
</dbReference>
<keyword evidence="5 8" id="KW-0378">Hydrolase</keyword>
<dbReference type="NCBIfam" id="NF005596">
    <property type="entry name" value="PRK07328.1"/>
    <property type="match status" value="1"/>
</dbReference>
<evidence type="ECO:0000256" key="2">
    <source>
        <dbReference type="ARBA" id="ARBA00009152"/>
    </source>
</evidence>
<comment type="catalytic activity">
    <reaction evidence="7 8">
        <text>L-histidinol phosphate + H2O = L-histidinol + phosphate</text>
        <dbReference type="Rhea" id="RHEA:14465"/>
        <dbReference type="ChEBI" id="CHEBI:15377"/>
        <dbReference type="ChEBI" id="CHEBI:43474"/>
        <dbReference type="ChEBI" id="CHEBI:57699"/>
        <dbReference type="ChEBI" id="CHEBI:57980"/>
        <dbReference type="EC" id="3.1.3.15"/>
    </reaction>
</comment>
<dbReference type="GO" id="GO:0004401">
    <property type="term" value="F:histidinol-phosphatase activity"/>
    <property type="evidence" value="ECO:0007669"/>
    <property type="project" value="UniProtKB-UniRule"/>
</dbReference>
<dbReference type="EC" id="3.1.3.15" evidence="3 8"/>
<dbReference type="RefSeq" id="WP_170829988.1">
    <property type="nucleotide sequence ID" value="NZ_FMYP01000008.1"/>
</dbReference>
<keyword evidence="11" id="KW-1185">Reference proteome</keyword>
<evidence type="ECO:0000259" key="9">
    <source>
        <dbReference type="Pfam" id="PF02811"/>
    </source>
</evidence>
<name>A0A1G6H8D0_9BACT</name>
<evidence type="ECO:0000256" key="4">
    <source>
        <dbReference type="ARBA" id="ARBA00022605"/>
    </source>
</evidence>
<dbReference type="PANTHER" id="PTHR21039:SF0">
    <property type="entry name" value="HISTIDINOL-PHOSPHATASE"/>
    <property type="match status" value="1"/>
</dbReference>
<keyword evidence="6 8" id="KW-0368">Histidine biosynthesis</keyword>
<keyword evidence="4 8" id="KW-0028">Amino-acid biosynthesis</keyword>
<protein>
    <recommendedName>
        <fullName evidence="3 8">Histidinol-phosphatase</fullName>
        <shortName evidence="8">HolPase</shortName>
        <ecNumber evidence="3 8">3.1.3.15</ecNumber>
    </recommendedName>
</protein>
<dbReference type="STRING" id="1640674.SAMN05216323_100815"/>
<dbReference type="Pfam" id="PF02811">
    <property type="entry name" value="PHP"/>
    <property type="match status" value="1"/>
</dbReference>
<reference evidence="10 11" key="1">
    <citation type="submission" date="2016-09" db="EMBL/GenBank/DDBJ databases">
        <authorList>
            <person name="Capua I."/>
            <person name="De Benedictis P."/>
            <person name="Joannis T."/>
            <person name="Lombin L.H."/>
            <person name="Cattoli G."/>
        </authorList>
    </citation>
    <scope>NUCLEOTIDE SEQUENCE [LARGE SCALE GENOMIC DNA]</scope>
    <source>
        <strain evidence="10 11">A7P-90m</strain>
    </source>
</reference>
<accession>A0A1G6H8D0</accession>
<gene>
    <name evidence="10" type="ORF">SAMN05216323_100815</name>
</gene>
<comment type="similarity">
    <text evidence="2 8">Belongs to the PHP hydrolase family. HisK subfamily.</text>
</comment>
<feature type="domain" description="PHP" evidence="9">
    <location>
        <begin position="5"/>
        <end position="188"/>
    </location>
</feature>
<evidence type="ECO:0000256" key="7">
    <source>
        <dbReference type="ARBA" id="ARBA00049158"/>
    </source>
</evidence>
<dbReference type="CDD" id="cd12110">
    <property type="entry name" value="PHP_HisPPase_Hisj_like"/>
    <property type="match status" value="1"/>
</dbReference>
<evidence type="ECO:0000256" key="3">
    <source>
        <dbReference type="ARBA" id="ARBA00013085"/>
    </source>
</evidence>
<evidence type="ECO:0000313" key="10">
    <source>
        <dbReference type="EMBL" id="SDB90348.1"/>
    </source>
</evidence>
<dbReference type="InterPro" id="IPR016195">
    <property type="entry name" value="Pol/histidinol_Pase-like"/>
</dbReference>
<evidence type="ECO:0000313" key="11">
    <source>
        <dbReference type="Proteomes" id="UP000199452"/>
    </source>
</evidence>
<dbReference type="GO" id="GO:0005737">
    <property type="term" value="C:cytoplasm"/>
    <property type="evidence" value="ECO:0007669"/>
    <property type="project" value="TreeGrafter"/>
</dbReference>
<dbReference type="Gene3D" id="3.20.20.140">
    <property type="entry name" value="Metal-dependent hydrolases"/>
    <property type="match status" value="1"/>
</dbReference>
<evidence type="ECO:0000256" key="8">
    <source>
        <dbReference type="RuleBase" id="RU366003"/>
    </source>
</evidence>
<evidence type="ECO:0000256" key="1">
    <source>
        <dbReference type="ARBA" id="ARBA00004970"/>
    </source>
</evidence>
<sequence>MFPVDYHMHTNISDGKADHLSMLRAAEAVGLREIGFSDHVTFFDAAWSANRKRLDEMVAAVDAVHQTSKSVIVKLGAEMDYVPGKEAQIVSMIDNLPLDYVIGSVHFMGDWNFDTNPEDYAGKDFDKLYNDYFILIQDAARCGLFDVIGHVDLIKKFSVYPSFPMQDIYEKTATIFKQSGVVVEVNTSGITKQCKEIYPSYDFLKELKRQKVPVTLGSDAHTPEAVGQHFNHAIGLLKYVGYTHVVQFIKRRREKIAL</sequence>
<dbReference type="UniPathway" id="UPA00031">
    <property type="reaction ID" value="UER00013"/>
</dbReference>
<dbReference type="InterPro" id="IPR010140">
    <property type="entry name" value="Histidinol_P_phosphatase_HisJ"/>
</dbReference>
<organism evidence="10 11">
    <name type="scientific">Williamwhitmania taraxaci</name>
    <dbReference type="NCBI Taxonomy" id="1640674"/>
    <lineage>
        <taxon>Bacteria</taxon>
        <taxon>Pseudomonadati</taxon>
        <taxon>Bacteroidota</taxon>
        <taxon>Bacteroidia</taxon>
        <taxon>Bacteroidales</taxon>
        <taxon>Williamwhitmaniaceae</taxon>
        <taxon>Williamwhitmania</taxon>
    </lineage>
</organism>
<dbReference type="Proteomes" id="UP000199452">
    <property type="component" value="Unassembled WGS sequence"/>
</dbReference>
<dbReference type="GO" id="GO:0000105">
    <property type="term" value="P:L-histidine biosynthetic process"/>
    <property type="evidence" value="ECO:0007669"/>
    <property type="project" value="UniProtKB-UniRule"/>
</dbReference>
<dbReference type="SUPFAM" id="SSF89550">
    <property type="entry name" value="PHP domain-like"/>
    <property type="match status" value="1"/>
</dbReference>
<dbReference type="EMBL" id="FMYP01000008">
    <property type="protein sequence ID" value="SDB90348.1"/>
    <property type="molecule type" value="Genomic_DNA"/>
</dbReference>
<dbReference type="PANTHER" id="PTHR21039">
    <property type="entry name" value="HISTIDINOL PHOSPHATASE-RELATED"/>
    <property type="match status" value="1"/>
</dbReference>